<proteinExistence type="predicted"/>
<dbReference type="SUPFAM" id="SSF101327">
    <property type="entry name" value="YgfB-like"/>
    <property type="match status" value="1"/>
</dbReference>
<evidence type="ECO:0008006" key="4">
    <source>
        <dbReference type="Google" id="ProtNLM"/>
    </source>
</evidence>
<dbReference type="NCBIfam" id="TIGR02292">
    <property type="entry name" value="ygfB_yecA"/>
    <property type="match status" value="1"/>
</dbReference>
<dbReference type="Proteomes" id="UP000195221">
    <property type="component" value="Unassembled WGS sequence"/>
</dbReference>
<dbReference type="Pfam" id="PF03695">
    <property type="entry name" value="UPF0149"/>
    <property type="match status" value="1"/>
</dbReference>
<dbReference type="Gene3D" id="3.10.450.50">
    <property type="match status" value="1"/>
</dbReference>
<accession>A0A242MXP9</accession>
<dbReference type="InterPro" id="IPR011978">
    <property type="entry name" value="YgfB-like"/>
</dbReference>
<sequence>MNDAAPFAPPLSEAEIEELDEFLMSDHVPDSSMDVSMIDGFITALVSGPNLVMPSTMLNWIWDADNGREAPQFSDALEYQRIVGLILRHWNDINDTLNASANNYEPLIMESRWEGRTMPVIDEWCEGYHKGLSIDAAGWTPLLAEHPEWFTAITLYGTESGWDELKARKDSVDQHEAFANSLADSARRIHRYWVEDRKLRIERDEMPVAIGPTGKREPLKRPPKAGRNEACPCGSGKKYKRCHGLLESNEFEATGRKTATFPRSSEGEEPTLIHSPLSQRIERVATGVDLEIYRGSTGGWLLEIVDEFGNSTVWDESFATDVEALAEALNVIDSEGITSVIGSSLRKSSAV</sequence>
<protein>
    <recommendedName>
        <fullName evidence="4">YecA family protein</fullName>
    </recommendedName>
</protein>
<comment type="caution">
    <text evidence="2">The sequence shown here is derived from an EMBL/GenBank/DDBJ whole genome shotgun (WGS) entry which is preliminary data.</text>
</comment>
<dbReference type="SUPFAM" id="SSF103642">
    <property type="entry name" value="Sec-C motif"/>
    <property type="match status" value="1"/>
</dbReference>
<dbReference type="InterPro" id="IPR036255">
    <property type="entry name" value="YgfB-like_sf"/>
</dbReference>
<feature type="region of interest" description="Disordered" evidence="1">
    <location>
        <begin position="209"/>
        <end position="231"/>
    </location>
</feature>
<dbReference type="PANTHER" id="PTHR33747">
    <property type="entry name" value="UPF0225 PROTEIN SCO1677"/>
    <property type="match status" value="1"/>
</dbReference>
<evidence type="ECO:0000313" key="3">
    <source>
        <dbReference type="Proteomes" id="UP000195221"/>
    </source>
</evidence>
<dbReference type="Pfam" id="PF02810">
    <property type="entry name" value="SEC-C"/>
    <property type="match status" value="1"/>
</dbReference>
<dbReference type="InterPro" id="IPR004027">
    <property type="entry name" value="SEC_C_motif"/>
</dbReference>
<name>A0A242MXP9_CABSO</name>
<dbReference type="EMBL" id="NBTZ01000045">
    <property type="protein sequence ID" value="OTP75904.1"/>
    <property type="molecule type" value="Genomic_DNA"/>
</dbReference>
<dbReference type="RefSeq" id="WP_144029380.1">
    <property type="nucleotide sequence ID" value="NZ_NBTZ01000045.1"/>
</dbReference>
<dbReference type="AlphaFoldDB" id="A0A242MXP9"/>
<dbReference type="PANTHER" id="PTHR33747:SF1">
    <property type="entry name" value="ADENYLATE CYCLASE-ASSOCIATED CAP C-TERMINAL DOMAIN-CONTAINING PROTEIN"/>
    <property type="match status" value="1"/>
</dbReference>
<organism evidence="2 3">
    <name type="scientific">Caballeronia sordidicola</name>
    <name type="common">Burkholderia sordidicola</name>
    <dbReference type="NCBI Taxonomy" id="196367"/>
    <lineage>
        <taxon>Bacteria</taxon>
        <taxon>Pseudomonadati</taxon>
        <taxon>Pseudomonadota</taxon>
        <taxon>Betaproteobacteria</taxon>
        <taxon>Burkholderiales</taxon>
        <taxon>Burkholderiaceae</taxon>
        <taxon>Caballeronia</taxon>
    </lineage>
</organism>
<gene>
    <name evidence="2" type="ORF">PAMC26577_12115</name>
</gene>
<reference evidence="2 3" key="1">
    <citation type="submission" date="2017-03" db="EMBL/GenBank/DDBJ databases">
        <title>Genome analysis of strain PAMC 26577.</title>
        <authorList>
            <person name="Oh H.-M."/>
            <person name="Yang J.-A."/>
        </authorList>
    </citation>
    <scope>NUCLEOTIDE SEQUENCE [LARGE SCALE GENOMIC DNA]</scope>
    <source>
        <strain evidence="2 3">PAMC 26577</strain>
    </source>
</reference>
<evidence type="ECO:0000256" key="1">
    <source>
        <dbReference type="SAM" id="MobiDB-lite"/>
    </source>
</evidence>
<evidence type="ECO:0000313" key="2">
    <source>
        <dbReference type="EMBL" id="OTP75904.1"/>
    </source>
</evidence>